<keyword evidence="3" id="KW-1185">Reference proteome</keyword>
<organism evidence="2 3">
    <name type="scientific">Vespula pensylvanica</name>
    <name type="common">Western yellow jacket</name>
    <name type="synonym">Wasp</name>
    <dbReference type="NCBI Taxonomy" id="30213"/>
    <lineage>
        <taxon>Eukaryota</taxon>
        <taxon>Metazoa</taxon>
        <taxon>Ecdysozoa</taxon>
        <taxon>Arthropoda</taxon>
        <taxon>Hexapoda</taxon>
        <taxon>Insecta</taxon>
        <taxon>Pterygota</taxon>
        <taxon>Neoptera</taxon>
        <taxon>Endopterygota</taxon>
        <taxon>Hymenoptera</taxon>
        <taxon>Apocrita</taxon>
        <taxon>Aculeata</taxon>
        <taxon>Vespoidea</taxon>
        <taxon>Vespidae</taxon>
        <taxon>Vespinae</taxon>
        <taxon>Vespula</taxon>
    </lineage>
</organism>
<dbReference type="SUPFAM" id="SSF52317">
    <property type="entry name" value="Class I glutamine amidotransferase-like"/>
    <property type="match status" value="1"/>
</dbReference>
<gene>
    <name evidence="2" type="ORF">H0235_007033</name>
</gene>
<dbReference type="Gene3D" id="3.40.50.880">
    <property type="match status" value="1"/>
</dbReference>
<dbReference type="PANTHER" id="PTHR10224">
    <property type="entry name" value="ES1 PROTEIN HOMOLOG, MITOCHONDRIAL"/>
    <property type="match status" value="1"/>
</dbReference>
<reference evidence="2" key="1">
    <citation type="journal article" date="2020" name="G3 (Bethesda)">
        <title>High-Quality Assemblies for Three Invasive Social Wasps from the &lt;i&gt;Vespula&lt;/i&gt; Genus.</title>
        <authorList>
            <person name="Harrop T.W.R."/>
            <person name="Guhlin J."/>
            <person name="McLaughlin G.M."/>
            <person name="Permina E."/>
            <person name="Stockwell P."/>
            <person name="Gilligan J."/>
            <person name="Le Lec M.F."/>
            <person name="Gruber M.A.M."/>
            <person name="Quinn O."/>
            <person name="Lovegrove M."/>
            <person name="Duncan E.J."/>
            <person name="Remnant E.J."/>
            <person name="Van Eeckhoven J."/>
            <person name="Graham B."/>
            <person name="Knapp R.A."/>
            <person name="Langford K.W."/>
            <person name="Kronenberg Z."/>
            <person name="Press M.O."/>
            <person name="Eacker S.M."/>
            <person name="Wilson-Rankin E.E."/>
            <person name="Purcell J."/>
            <person name="Lester P.J."/>
            <person name="Dearden P.K."/>
        </authorList>
    </citation>
    <scope>NUCLEOTIDE SEQUENCE</scope>
    <source>
        <strain evidence="2">Volc-1</strain>
    </source>
</reference>
<dbReference type="Proteomes" id="UP000600918">
    <property type="component" value="Unassembled WGS sequence"/>
</dbReference>
<feature type="region of interest" description="Disordered" evidence="1">
    <location>
        <begin position="1"/>
        <end position="41"/>
    </location>
</feature>
<evidence type="ECO:0000313" key="3">
    <source>
        <dbReference type="Proteomes" id="UP000600918"/>
    </source>
</evidence>
<evidence type="ECO:0000313" key="2">
    <source>
        <dbReference type="EMBL" id="KAF7427339.1"/>
    </source>
</evidence>
<dbReference type="NCBIfam" id="NF008747">
    <property type="entry name" value="PRK11780.1"/>
    <property type="match status" value="1"/>
</dbReference>
<dbReference type="PANTHER" id="PTHR10224:SF12">
    <property type="entry name" value="GLYOXALASE ELBB"/>
    <property type="match status" value="1"/>
</dbReference>
<name>A0A834UB57_VESPE</name>
<accession>A0A834UB57</accession>
<comment type="caution">
    <text evidence="2">The sequence shown here is derived from an EMBL/GenBank/DDBJ whole genome shotgun (WGS) entry which is preliminary data.</text>
</comment>
<evidence type="ECO:0000256" key="1">
    <source>
        <dbReference type="SAM" id="MobiDB-lite"/>
    </source>
</evidence>
<protein>
    <submittedName>
        <fullName evidence="2">Uncharacterized protein</fullName>
    </submittedName>
</protein>
<proteinExistence type="predicted"/>
<feature type="compositionally biased region" description="Basic and acidic residues" evidence="1">
    <location>
        <begin position="7"/>
        <end position="38"/>
    </location>
</feature>
<dbReference type="EMBL" id="JACSDY010000005">
    <property type="protein sequence ID" value="KAF7427339.1"/>
    <property type="molecule type" value="Genomic_DNA"/>
</dbReference>
<dbReference type="AlphaFoldDB" id="A0A834UB57"/>
<sequence>MRRKEKRKEEKRREEKRREEKRREEKRRRNEEIEHEIRTPVPVPQRLPSRQECINSLLYRSAMPQNRRRTPLSAFDSDVRSVTENCQRSEAHHAVDRDIEDRKDETSRMMLTERIPPQVLSTLLWIQREITYPRCTDKDKDVHGKEVERLVGEFYRYGSTRKLRRIRWLVANSAKGRNRQRRRITRGILSGCGYLDGSEISECISATIHISEKGMIPVFFAPDADICEVIDHYTKEPDNSCSQRNALVESARLARSCIQPLCDCEACNFGALIIPGGFGAVRTLSDFATKGCDCTVIPDLEKLIQDFSCEKKPIGTICIAGVLVARVLEGVKVTLGKDCSPDEWPYAEAIQIIRQMGAKVDMKDVKGVTKCKKYNVFSTPAWMYKPATYCDIHTAIGKLITMLKKCIRQ</sequence>
<dbReference type="InterPro" id="IPR029062">
    <property type="entry name" value="Class_I_gatase-like"/>
</dbReference>